<comment type="caution">
    <text evidence="5">The sequence shown here is derived from an EMBL/GenBank/DDBJ whole genome shotgun (WGS) entry which is preliminary data.</text>
</comment>
<feature type="domain" description="Carboxylesterase type B" evidence="4">
    <location>
        <begin position="3"/>
        <end position="480"/>
    </location>
</feature>
<evidence type="ECO:0000256" key="3">
    <source>
        <dbReference type="RuleBase" id="RU361235"/>
    </source>
</evidence>
<dbReference type="Pfam" id="PF00135">
    <property type="entry name" value="COesterase"/>
    <property type="match status" value="1"/>
</dbReference>
<dbReference type="EMBL" id="CANL01000029">
    <property type="protein sequence ID" value="CCM64271.1"/>
    <property type="molecule type" value="Genomic_DNA"/>
</dbReference>
<dbReference type="eggNOG" id="COG2272">
    <property type="taxonomic scope" value="Bacteria"/>
</dbReference>
<proteinExistence type="inferred from homology"/>
<dbReference type="InterPro" id="IPR029058">
    <property type="entry name" value="AB_hydrolase_fold"/>
</dbReference>
<dbReference type="RefSeq" id="WP_012228065.1">
    <property type="nucleotide sequence ID" value="NZ_HG422565.1"/>
</dbReference>
<keyword evidence="2 3" id="KW-0378">Hydrolase</keyword>
<gene>
    <name evidence="5" type="ORF">BN381_350131</name>
</gene>
<accession>R4Z4Q4</accession>
<dbReference type="STRING" id="1229780.BN381_350131"/>
<evidence type="ECO:0000313" key="6">
    <source>
        <dbReference type="Proteomes" id="UP000018291"/>
    </source>
</evidence>
<evidence type="ECO:0000256" key="2">
    <source>
        <dbReference type="ARBA" id="ARBA00022801"/>
    </source>
</evidence>
<keyword evidence="6" id="KW-1185">Reference proteome</keyword>
<dbReference type="InterPro" id="IPR019819">
    <property type="entry name" value="Carboxylesterase_B_CS"/>
</dbReference>
<dbReference type="HOGENOM" id="CLU_006586_16_4_11"/>
<dbReference type="Proteomes" id="UP000018291">
    <property type="component" value="Unassembled WGS sequence"/>
</dbReference>
<dbReference type="InterPro" id="IPR002018">
    <property type="entry name" value="CarbesteraseB"/>
</dbReference>
<dbReference type="SUPFAM" id="SSF53474">
    <property type="entry name" value="alpha/beta-Hydrolases"/>
    <property type="match status" value="1"/>
</dbReference>
<evidence type="ECO:0000313" key="5">
    <source>
        <dbReference type="EMBL" id="CCM64271.1"/>
    </source>
</evidence>
<dbReference type="InterPro" id="IPR050309">
    <property type="entry name" value="Type-B_Carboxylest/Lipase"/>
</dbReference>
<name>R4Z4Q4_9ACTN</name>
<sequence>MTEVSTEQGVLRGSATDHGTKFLGIPYAAPPVGALRFRPPAPPTGWDGVRDAAEFGPIAPQNPSMMDAITGAQPEAQGEDCLYLNVWTPDVAGSAPVMVWIHGGGFQIGSGSSPIYNGEAFARDGVVLVSLNYRLGELGFMELGAIDPGYAGSGNNGLRDQIAALEWVRDNIATFGGDPANVTVFGESAGSMSVSLLLASDAVSGLFHRAICESGGVNAASDPDAAHTLAAQYLAGSGVDDVAGLVALSVEELLGVQSKVLMERFADVEATIEAGGDPLTFLPFRPVTDGDLVPHDPLATIANGSATGIDVLVGYNAEEWNLFALMDASAIDDAALERRLELVSGNGAPLASAYRTVNPDASAKDLLNFAFTDLLFRRPAAQVLAAQEGHGATFAYRFSWQSPSMGGMLGAAHAMELPFVFDLAHAPGIDVLVGPDAPQVLSNAVHGAWVAFAKSGTATLPDGPEWSEWRSDAPNTMDLNELCRPIFDVHDVVDAAWEG</sequence>
<evidence type="ECO:0000256" key="1">
    <source>
        <dbReference type="ARBA" id="ARBA00005964"/>
    </source>
</evidence>
<dbReference type="AlphaFoldDB" id="R4Z4Q4"/>
<dbReference type="ESTHER" id="9actn-r4z4q4">
    <property type="family name" value="Carb_B_Bacteria"/>
</dbReference>
<organism evidence="5 6">
    <name type="scientific">Candidatus Neomicrothrix parvicella RN1</name>
    <dbReference type="NCBI Taxonomy" id="1229780"/>
    <lineage>
        <taxon>Bacteria</taxon>
        <taxon>Bacillati</taxon>
        <taxon>Actinomycetota</taxon>
        <taxon>Acidimicrobiia</taxon>
        <taxon>Acidimicrobiales</taxon>
        <taxon>Microthrixaceae</taxon>
        <taxon>Candidatus Neomicrothrix</taxon>
    </lineage>
</organism>
<dbReference type="PANTHER" id="PTHR11559">
    <property type="entry name" value="CARBOXYLESTERASE"/>
    <property type="match status" value="1"/>
</dbReference>
<comment type="similarity">
    <text evidence="1 3">Belongs to the type-B carboxylesterase/lipase family.</text>
</comment>
<evidence type="ECO:0000259" key="4">
    <source>
        <dbReference type="Pfam" id="PF00135"/>
    </source>
</evidence>
<dbReference type="PROSITE" id="PS00941">
    <property type="entry name" value="CARBOXYLESTERASE_B_2"/>
    <property type="match status" value="1"/>
</dbReference>
<protein>
    <recommendedName>
        <fullName evidence="3">Carboxylic ester hydrolase</fullName>
        <ecNumber evidence="3">3.1.1.-</ecNumber>
    </recommendedName>
</protein>
<dbReference type="EC" id="3.1.1.-" evidence="3"/>
<reference evidence="5 6" key="1">
    <citation type="journal article" date="2013" name="ISME J.">
        <title>Metabolic model for the filamentous 'Candidatus Microthrix parvicella' based on genomic and metagenomic analyses.</title>
        <authorList>
            <person name="Jon McIlroy S."/>
            <person name="Kristiansen R."/>
            <person name="Albertsen M."/>
            <person name="Michael Karst S."/>
            <person name="Rossetti S."/>
            <person name="Lund Nielsen J."/>
            <person name="Tandoi V."/>
            <person name="James Seviour R."/>
            <person name="Nielsen P.H."/>
        </authorList>
    </citation>
    <scope>NUCLEOTIDE SEQUENCE [LARGE SCALE GENOMIC DNA]</scope>
    <source>
        <strain evidence="5 6">RN1</strain>
    </source>
</reference>
<dbReference type="InterPro" id="IPR019826">
    <property type="entry name" value="Carboxylesterase_B_AS"/>
</dbReference>
<dbReference type="GO" id="GO:0016787">
    <property type="term" value="F:hydrolase activity"/>
    <property type="evidence" value="ECO:0007669"/>
    <property type="project" value="UniProtKB-KW"/>
</dbReference>
<dbReference type="Gene3D" id="3.40.50.1820">
    <property type="entry name" value="alpha/beta hydrolase"/>
    <property type="match status" value="1"/>
</dbReference>
<dbReference type="PROSITE" id="PS00122">
    <property type="entry name" value="CARBOXYLESTERASE_B_1"/>
    <property type="match status" value="1"/>
</dbReference>